<comment type="similarity">
    <text evidence="2 9">Belongs to the G-protein coupled receptor 1 family.</text>
</comment>
<evidence type="ECO:0000259" key="11">
    <source>
        <dbReference type="PROSITE" id="PS50262"/>
    </source>
</evidence>
<evidence type="ECO:0000256" key="2">
    <source>
        <dbReference type="ARBA" id="ARBA00010663"/>
    </source>
</evidence>
<keyword evidence="7 9" id="KW-0675">Receptor</keyword>
<name>A0A0K2TQE9_LEPSM</name>
<dbReference type="PROSITE" id="PS50262">
    <property type="entry name" value="G_PROTEIN_RECEP_F1_2"/>
    <property type="match status" value="1"/>
</dbReference>
<dbReference type="OrthoDB" id="9046662at2759"/>
<dbReference type="InterPro" id="IPR000276">
    <property type="entry name" value="GPCR_Rhodpsn"/>
</dbReference>
<keyword evidence="4 10" id="KW-1133">Transmembrane helix</keyword>
<feature type="domain" description="G-protein coupled receptors family 1 profile" evidence="11">
    <location>
        <begin position="1"/>
        <end position="192"/>
    </location>
</feature>
<feature type="transmembrane region" description="Helical" evidence="10">
    <location>
        <begin position="31"/>
        <end position="54"/>
    </location>
</feature>
<dbReference type="Gene3D" id="1.20.1070.10">
    <property type="entry name" value="Rhodopsin 7-helix transmembrane proteins"/>
    <property type="match status" value="1"/>
</dbReference>
<evidence type="ECO:0000256" key="5">
    <source>
        <dbReference type="ARBA" id="ARBA00023040"/>
    </source>
</evidence>
<dbReference type="SUPFAM" id="SSF81321">
    <property type="entry name" value="Family A G protein-coupled receptor-like"/>
    <property type="match status" value="1"/>
</dbReference>
<keyword evidence="6 10" id="KW-0472">Membrane</keyword>
<dbReference type="PANTHER" id="PTHR24235">
    <property type="entry name" value="NEUROPEPTIDE Y RECEPTOR"/>
    <property type="match status" value="1"/>
</dbReference>
<dbReference type="AlphaFoldDB" id="A0A0K2TQE9"/>
<comment type="subcellular location">
    <subcellularLocation>
        <location evidence="1">Membrane</location>
        <topology evidence="1">Multi-pass membrane protein</topology>
    </subcellularLocation>
</comment>
<feature type="non-terminal residue" evidence="12">
    <location>
        <position position="1"/>
    </location>
</feature>
<dbReference type="GO" id="GO:0016020">
    <property type="term" value="C:membrane"/>
    <property type="evidence" value="ECO:0007669"/>
    <property type="project" value="UniProtKB-SubCell"/>
</dbReference>
<evidence type="ECO:0000256" key="10">
    <source>
        <dbReference type="SAM" id="Phobius"/>
    </source>
</evidence>
<dbReference type="PROSITE" id="PS00237">
    <property type="entry name" value="G_PROTEIN_RECEP_F1_1"/>
    <property type="match status" value="1"/>
</dbReference>
<evidence type="ECO:0000256" key="8">
    <source>
        <dbReference type="ARBA" id="ARBA00023224"/>
    </source>
</evidence>
<dbReference type="PANTHER" id="PTHR24235:SF12">
    <property type="entry name" value="G-PROTEIN COUPLED RECEPTORS FAMILY 1 PROFILE DOMAIN-CONTAINING PROTEIN"/>
    <property type="match status" value="1"/>
</dbReference>
<keyword evidence="5 9" id="KW-0297">G-protein coupled receptor</keyword>
<dbReference type="GO" id="GO:0004930">
    <property type="term" value="F:G protein-coupled receptor activity"/>
    <property type="evidence" value="ECO:0007669"/>
    <property type="project" value="UniProtKB-KW"/>
</dbReference>
<evidence type="ECO:0000256" key="4">
    <source>
        <dbReference type="ARBA" id="ARBA00022989"/>
    </source>
</evidence>
<feature type="transmembrane region" description="Helical" evidence="10">
    <location>
        <begin position="83"/>
        <end position="102"/>
    </location>
</feature>
<keyword evidence="3 9" id="KW-0812">Transmembrane</keyword>
<keyword evidence="8 9" id="KW-0807">Transducer</keyword>
<evidence type="ECO:0000313" key="12">
    <source>
        <dbReference type="EMBL" id="CDW28269.1"/>
    </source>
</evidence>
<dbReference type="Pfam" id="PF00001">
    <property type="entry name" value="7tm_1"/>
    <property type="match status" value="1"/>
</dbReference>
<evidence type="ECO:0000256" key="7">
    <source>
        <dbReference type="ARBA" id="ARBA00023170"/>
    </source>
</evidence>
<dbReference type="InterPro" id="IPR017452">
    <property type="entry name" value="GPCR_Rhodpsn_7TM"/>
</dbReference>
<sequence>NILVSAFTITVIAVDRWLSVMNTNPRDSQSYISVTLVVIGVWMISFTVTSPLLFFQTLEGMDFPIKMEICTENFPKEIYKSSFTLIILLFQYLMPLIVLPIVHGKILNFLRANSGFQSDERRKEREMKRNRKMTLVLSFISIIFAISWLPLHLYLIITDLYSIEVDQETYYLFLGLCHSLGLSTSFTNPVLYGWFNTNLRSELEKLIPLCCRRYLHIHPKSGRANRSHNSNNNTNINVRDQRAPIVHPIAATTRQEFRTDLMKSCPSEPTQKLEPRRD</sequence>
<organism evidence="12">
    <name type="scientific">Lepeophtheirus salmonis</name>
    <name type="common">Salmon louse</name>
    <name type="synonym">Caligus salmonis</name>
    <dbReference type="NCBI Taxonomy" id="72036"/>
    <lineage>
        <taxon>Eukaryota</taxon>
        <taxon>Metazoa</taxon>
        <taxon>Ecdysozoa</taxon>
        <taxon>Arthropoda</taxon>
        <taxon>Crustacea</taxon>
        <taxon>Multicrustacea</taxon>
        <taxon>Hexanauplia</taxon>
        <taxon>Copepoda</taxon>
        <taxon>Siphonostomatoida</taxon>
        <taxon>Caligidae</taxon>
        <taxon>Lepeophtheirus</taxon>
    </lineage>
</organism>
<reference evidence="12" key="1">
    <citation type="submission" date="2014-05" db="EMBL/GenBank/DDBJ databases">
        <authorList>
            <person name="Chronopoulou M."/>
        </authorList>
    </citation>
    <scope>NUCLEOTIDE SEQUENCE</scope>
    <source>
        <tissue evidence="12">Whole organism</tissue>
    </source>
</reference>
<evidence type="ECO:0000256" key="9">
    <source>
        <dbReference type="RuleBase" id="RU000688"/>
    </source>
</evidence>
<evidence type="ECO:0000256" key="6">
    <source>
        <dbReference type="ARBA" id="ARBA00023136"/>
    </source>
</evidence>
<feature type="transmembrane region" description="Helical" evidence="10">
    <location>
        <begin position="135"/>
        <end position="157"/>
    </location>
</feature>
<dbReference type="PRINTS" id="PR00237">
    <property type="entry name" value="GPCRRHODOPSN"/>
</dbReference>
<protein>
    <submittedName>
        <fullName evidence="12">Neuropeptide Y receptor type 5like [Acyrthosiphon pisum]</fullName>
    </submittedName>
</protein>
<evidence type="ECO:0000256" key="3">
    <source>
        <dbReference type="ARBA" id="ARBA00022692"/>
    </source>
</evidence>
<proteinExistence type="inferred from homology"/>
<dbReference type="EMBL" id="HACA01010908">
    <property type="protein sequence ID" value="CDW28269.1"/>
    <property type="molecule type" value="Transcribed_RNA"/>
</dbReference>
<evidence type="ECO:0000256" key="1">
    <source>
        <dbReference type="ARBA" id="ARBA00004141"/>
    </source>
</evidence>
<feature type="transmembrane region" description="Helical" evidence="10">
    <location>
        <begin position="169"/>
        <end position="195"/>
    </location>
</feature>
<accession>A0A0K2TQE9</accession>